<feature type="domain" description="USP" evidence="2">
    <location>
        <begin position="282"/>
        <end position="454"/>
    </location>
</feature>
<accession>A0ABN9VAR6</accession>
<dbReference type="EMBL" id="CAUYUJ010016823">
    <property type="protein sequence ID" value="CAK0869140.1"/>
    <property type="molecule type" value="Genomic_DNA"/>
</dbReference>
<dbReference type="Pfam" id="PF00443">
    <property type="entry name" value="UCH"/>
    <property type="match status" value="1"/>
</dbReference>
<reference evidence="4" key="1">
    <citation type="submission" date="2023-10" db="EMBL/GenBank/DDBJ databases">
        <authorList>
            <person name="Chen Y."/>
            <person name="Shah S."/>
            <person name="Dougan E. K."/>
            <person name="Thang M."/>
            <person name="Chan C."/>
        </authorList>
    </citation>
    <scope>NUCLEOTIDE SEQUENCE [LARGE SCALE GENOMIC DNA]</scope>
</reference>
<dbReference type="InterPro" id="IPR050185">
    <property type="entry name" value="Ub_carboxyl-term_hydrolase"/>
</dbReference>
<dbReference type="Gene3D" id="3.30.2230.10">
    <property type="entry name" value="DUSP-like"/>
    <property type="match status" value="1"/>
</dbReference>
<dbReference type="PANTHER" id="PTHR21646">
    <property type="entry name" value="UBIQUITIN CARBOXYL-TERMINAL HYDROLASE"/>
    <property type="match status" value="1"/>
</dbReference>
<feature type="compositionally biased region" description="Pro residues" evidence="1">
    <location>
        <begin position="444"/>
        <end position="454"/>
    </location>
</feature>
<dbReference type="InterPro" id="IPR035927">
    <property type="entry name" value="DUSP-like_sf"/>
</dbReference>
<dbReference type="InterPro" id="IPR006615">
    <property type="entry name" value="Pept_C19_DUSP"/>
</dbReference>
<dbReference type="PROSITE" id="PS00972">
    <property type="entry name" value="USP_1"/>
    <property type="match status" value="1"/>
</dbReference>
<sequence>MEPGAGGPHRLPARPPEIDNSDLEGEHKGELKMNLVEHLDYELIPEEMWLKLVEWYGGGPAIMRKVICMCQDSQPQVELYPPLVLVVVAGESGQPLPQFSRRFFISRQSSLEEVLQMLAEKLARPVERSRLWHRVKGEQWRLLRQMDSTLEEFLDGKVWDAGAFLLESQTVAGRWPRDEPPEAVNAQGPDQELQTHFEVGDRVEAQSGVTNQWTQGTVVDVIQRDHSAAPSQVKVHYDSTVYKSDEWISTDSGRLAPIDTHTRGAKASKGGAEGAPAVRGATGLQNLGNTCFMNATIQCVANTPLLREYFLSSQHLRDMSEKGGARGRLAEEFGNVMAGLWSGKSASFQPRNLKRTIDQIAPYFAGYEQHDAQELLAFVLDRLHDDLNRNAQAAASGQSGRGPISHRRDSGTPKLFKTMATRGGGAASSAPSSPKRGATRPCAPSRPPPRRAPT</sequence>
<dbReference type="SUPFAM" id="SSF54001">
    <property type="entry name" value="Cysteine proteinases"/>
    <property type="match status" value="1"/>
</dbReference>
<dbReference type="InterPro" id="IPR028889">
    <property type="entry name" value="USP"/>
</dbReference>
<dbReference type="Gene3D" id="3.10.20.90">
    <property type="entry name" value="Phosphatidylinositol 3-kinase Catalytic Subunit, Chain A, domain 1"/>
    <property type="match status" value="1"/>
</dbReference>
<dbReference type="PROSITE" id="PS50235">
    <property type="entry name" value="USP_3"/>
    <property type="match status" value="1"/>
</dbReference>
<dbReference type="InterPro" id="IPR038765">
    <property type="entry name" value="Papain-like_cys_pep_sf"/>
</dbReference>
<feature type="domain" description="DUSP" evidence="3">
    <location>
        <begin position="1"/>
        <end position="67"/>
    </location>
</feature>
<dbReference type="InterPro" id="IPR001394">
    <property type="entry name" value="Peptidase_C19_UCH"/>
</dbReference>
<dbReference type="InterPro" id="IPR016197">
    <property type="entry name" value="Chromo-like_dom_sf"/>
</dbReference>
<dbReference type="SMART" id="SM00695">
    <property type="entry name" value="DUSP"/>
    <property type="match status" value="1"/>
</dbReference>
<dbReference type="SUPFAM" id="SSF143791">
    <property type="entry name" value="DUSP-like"/>
    <property type="match status" value="1"/>
</dbReference>
<organism evidence="4 5">
    <name type="scientific">Prorocentrum cordatum</name>
    <dbReference type="NCBI Taxonomy" id="2364126"/>
    <lineage>
        <taxon>Eukaryota</taxon>
        <taxon>Sar</taxon>
        <taxon>Alveolata</taxon>
        <taxon>Dinophyceae</taxon>
        <taxon>Prorocentrales</taxon>
        <taxon>Prorocentraceae</taxon>
        <taxon>Prorocentrum</taxon>
    </lineage>
</organism>
<dbReference type="InterPro" id="IPR018200">
    <property type="entry name" value="USP_CS"/>
</dbReference>
<dbReference type="SUPFAM" id="SSF54160">
    <property type="entry name" value="Chromo domain-like"/>
    <property type="match status" value="1"/>
</dbReference>
<protein>
    <recommendedName>
        <fullName evidence="6">Ubiquitinyl hydrolase 1</fullName>
    </recommendedName>
</protein>
<name>A0ABN9VAR6_9DINO</name>
<evidence type="ECO:0000313" key="5">
    <source>
        <dbReference type="Proteomes" id="UP001189429"/>
    </source>
</evidence>
<comment type="caution">
    <text evidence="4">The sequence shown here is derived from an EMBL/GenBank/DDBJ whole genome shotgun (WGS) entry which is preliminary data.</text>
</comment>
<evidence type="ECO:0000256" key="1">
    <source>
        <dbReference type="SAM" id="MobiDB-lite"/>
    </source>
</evidence>
<proteinExistence type="predicted"/>
<evidence type="ECO:0000313" key="4">
    <source>
        <dbReference type="EMBL" id="CAK0869140.1"/>
    </source>
</evidence>
<dbReference type="Pfam" id="PF06337">
    <property type="entry name" value="DUSP"/>
    <property type="match status" value="1"/>
</dbReference>
<keyword evidence="5" id="KW-1185">Reference proteome</keyword>
<dbReference type="PROSITE" id="PS51283">
    <property type="entry name" value="DUSP"/>
    <property type="match status" value="1"/>
</dbReference>
<gene>
    <name evidence="4" type="ORF">PCOR1329_LOCUS55600</name>
</gene>
<feature type="compositionally biased region" description="Low complexity" evidence="1">
    <location>
        <begin position="427"/>
        <end position="443"/>
    </location>
</feature>
<dbReference type="CDD" id="cd20104">
    <property type="entry name" value="MBT_PHF20L1-like"/>
    <property type="match status" value="1"/>
</dbReference>
<evidence type="ECO:0000259" key="3">
    <source>
        <dbReference type="PROSITE" id="PS51283"/>
    </source>
</evidence>
<dbReference type="Gene3D" id="2.30.30.140">
    <property type="match status" value="1"/>
</dbReference>
<feature type="region of interest" description="Disordered" evidence="1">
    <location>
        <begin position="1"/>
        <end position="24"/>
    </location>
</feature>
<dbReference type="Proteomes" id="UP001189429">
    <property type="component" value="Unassembled WGS sequence"/>
</dbReference>
<dbReference type="Gene3D" id="3.90.70.10">
    <property type="entry name" value="Cysteine proteinases"/>
    <property type="match status" value="1"/>
</dbReference>
<evidence type="ECO:0008006" key="6">
    <source>
        <dbReference type="Google" id="ProtNLM"/>
    </source>
</evidence>
<evidence type="ECO:0000259" key="2">
    <source>
        <dbReference type="PROSITE" id="PS50235"/>
    </source>
</evidence>
<feature type="region of interest" description="Disordered" evidence="1">
    <location>
        <begin position="392"/>
        <end position="454"/>
    </location>
</feature>